<dbReference type="Proteomes" id="UP000654304">
    <property type="component" value="Unassembled WGS sequence"/>
</dbReference>
<comment type="caution">
    <text evidence="5">The sequence shown here is derived from an EMBL/GenBank/DDBJ whole genome shotgun (WGS) entry which is preliminary data.</text>
</comment>
<organism evidence="5 6">
    <name type="scientific">Undibacterium curvum</name>
    <dbReference type="NCBI Taxonomy" id="2762294"/>
    <lineage>
        <taxon>Bacteria</taxon>
        <taxon>Pseudomonadati</taxon>
        <taxon>Pseudomonadota</taxon>
        <taxon>Betaproteobacteria</taxon>
        <taxon>Burkholderiales</taxon>
        <taxon>Oxalobacteraceae</taxon>
        <taxon>Undibacterium</taxon>
    </lineage>
</organism>
<keyword evidence="1" id="KW-0328">Glycosyltransferase</keyword>
<accession>A0ABR7A637</accession>
<evidence type="ECO:0000256" key="2">
    <source>
        <dbReference type="ARBA" id="ARBA00022679"/>
    </source>
</evidence>
<dbReference type="PANTHER" id="PTHR12526:SF510">
    <property type="entry name" value="D-INOSITOL 3-PHOSPHATE GLYCOSYLTRANSFERASE"/>
    <property type="match status" value="1"/>
</dbReference>
<dbReference type="CDD" id="cd03801">
    <property type="entry name" value="GT4_PimA-like"/>
    <property type="match status" value="1"/>
</dbReference>
<keyword evidence="2" id="KW-0808">Transferase</keyword>
<evidence type="ECO:0000259" key="4">
    <source>
        <dbReference type="Pfam" id="PF13439"/>
    </source>
</evidence>
<evidence type="ECO:0000256" key="1">
    <source>
        <dbReference type="ARBA" id="ARBA00022676"/>
    </source>
</evidence>
<dbReference type="EMBL" id="JACOGD010000005">
    <property type="protein sequence ID" value="MBC3932360.1"/>
    <property type="molecule type" value="Genomic_DNA"/>
</dbReference>
<dbReference type="Gene3D" id="3.40.50.2000">
    <property type="entry name" value="Glycogen Phosphorylase B"/>
    <property type="match status" value="2"/>
</dbReference>
<feature type="domain" description="Glycosyl transferase family 1" evidence="3">
    <location>
        <begin position="203"/>
        <end position="378"/>
    </location>
</feature>
<name>A0ABR7A637_9BURK</name>
<reference evidence="5 6" key="1">
    <citation type="submission" date="2020-08" db="EMBL/GenBank/DDBJ databases">
        <title>Novel species isolated from subtropical streams in China.</title>
        <authorList>
            <person name="Lu H."/>
        </authorList>
    </citation>
    <scope>NUCLEOTIDE SEQUENCE [LARGE SCALE GENOMIC DNA]</scope>
    <source>
        <strain evidence="5 6">CY22W</strain>
    </source>
</reference>
<sequence>MRVLYIDGVGPFGGASRSLFEAVRALRNDGVKPYFVVANGTALDFYGQVAEELIATRGLTRFDNTHYSHYRGVRWLVLLRELFHLPYTLFAIRKAHRKWQGKIDLIHVNEVTEIIPGLFAKRLFKVPMVVHVRSPQWANLQSWRSRWIYGKLKSSASAVIAINETTRATMPAELEVDVIQNSFTPKRASNPDPVMLAKLEKLRHGSLKVGFVGNVQVSKGILELVEAAKLLKEQGADVEFVIVGGHTRVDKGLKGWVLSKAGLVQDVVEELERRIKQYGLENSFHLLGATGDIQCVYERLDVITFPSHFDAPGRPVFEAAFSAVPSIVCVSKPLADTLIHNETGLAIPARDPVALSLAIKHFETDREEVKRMGSQAQKLAIDNFEPTRNASRLHDIYKRVCRSI</sequence>
<keyword evidence="6" id="KW-1185">Reference proteome</keyword>
<gene>
    <name evidence="5" type="ORF">H8K43_11785</name>
</gene>
<feature type="domain" description="Glycosyltransferase subfamily 4-like N-terminal" evidence="4">
    <location>
        <begin position="12"/>
        <end position="174"/>
    </location>
</feature>
<protein>
    <submittedName>
        <fullName evidence="5">Glycosyltransferase family 4 protein</fullName>
    </submittedName>
</protein>
<dbReference type="Pfam" id="PF00534">
    <property type="entry name" value="Glycos_transf_1"/>
    <property type="match status" value="1"/>
</dbReference>
<evidence type="ECO:0000313" key="5">
    <source>
        <dbReference type="EMBL" id="MBC3932360.1"/>
    </source>
</evidence>
<dbReference type="PANTHER" id="PTHR12526">
    <property type="entry name" value="GLYCOSYLTRANSFERASE"/>
    <property type="match status" value="1"/>
</dbReference>
<dbReference type="InterPro" id="IPR028098">
    <property type="entry name" value="Glyco_trans_4-like_N"/>
</dbReference>
<proteinExistence type="predicted"/>
<dbReference type="RefSeq" id="WP_186904000.1">
    <property type="nucleotide sequence ID" value="NZ_JBMOJC010000140.1"/>
</dbReference>
<dbReference type="Pfam" id="PF13439">
    <property type="entry name" value="Glyco_transf_4"/>
    <property type="match status" value="1"/>
</dbReference>
<evidence type="ECO:0000259" key="3">
    <source>
        <dbReference type="Pfam" id="PF00534"/>
    </source>
</evidence>
<dbReference type="InterPro" id="IPR001296">
    <property type="entry name" value="Glyco_trans_1"/>
</dbReference>
<evidence type="ECO:0000313" key="6">
    <source>
        <dbReference type="Proteomes" id="UP000654304"/>
    </source>
</evidence>
<dbReference type="SUPFAM" id="SSF53756">
    <property type="entry name" value="UDP-Glycosyltransferase/glycogen phosphorylase"/>
    <property type="match status" value="1"/>
</dbReference>